<reference evidence="1" key="1">
    <citation type="journal article" date="2015" name="Nature">
        <title>Complex archaea that bridge the gap between prokaryotes and eukaryotes.</title>
        <authorList>
            <person name="Spang A."/>
            <person name="Saw J.H."/>
            <person name="Jorgensen S.L."/>
            <person name="Zaremba-Niedzwiedzka K."/>
            <person name="Martijn J."/>
            <person name="Lind A.E."/>
            <person name="van Eijk R."/>
            <person name="Schleper C."/>
            <person name="Guy L."/>
            <person name="Ettema T.J."/>
        </authorList>
    </citation>
    <scope>NUCLEOTIDE SEQUENCE</scope>
</reference>
<evidence type="ECO:0000313" key="1">
    <source>
        <dbReference type="EMBL" id="KKN46987.1"/>
    </source>
</evidence>
<comment type="caution">
    <text evidence="1">The sequence shown here is derived from an EMBL/GenBank/DDBJ whole genome shotgun (WGS) entry which is preliminary data.</text>
</comment>
<dbReference type="AlphaFoldDB" id="A0A0F9RC22"/>
<accession>A0A0F9RC22</accession>
<gene>
    <name evidence="1" type="ORF">LCGC14_0667270</name>
</gene>
<name>A0A0F9RC22_9ZZZZ</name>
<protein>
    <submittedName>
        <fullName evidence="1">Uncharacterized protein</fullName>
    </submittedName>
</protein>
<dbReference type="Pfam" id="PF18906">
    <property type="entry name" value="Phage_tube_2"/>
    <property type="match status" value="1"/>
</dbReference>
<organism evidence="1">
    <name type="scientific">marine sediment metagenome</name>
    <dbReference type="NCBI Taxonomy" id="412755"/>
    <lineage>
        <taxon>unclassified sequences</taxon>
        <taxon>metagenomes</taxon>
        <taxon>ecological metagenomes</taxon>
    </lineage>
</organism>
<proteinExistence type="predicted"/>
<sequence length="307" mass="32795">MLTRRKQIAAAVEGTEGSPETLTAAEAKFLAYDPKVTFDVPAFKRNPVRATLSRMASVMGVQPAKITFGLELRGSGTAGTAPAWTIFLRACGFGETPDPGNIVTWVPASSSIPSLTIACYHDGVIKTMVGCRGTVKFVHKVGEPVMMEFEFTGVYYSWADGALLSGISFESTVPPKFQNASLLMHSYAAIISALEFDMANTVSLRDDSNSSGGLLSAVIVERNPVGTFDPEAVLNATHDFMAKLIAGTLAAFTETIGSEAGNYFVITAPKVQYIKIDEGDRNGIATDDIGFELSLNTGDDEFSIVQH</sequence>
<dbReference type="InterPro" id="IPR044000">
    <property type="entry name" value="Phage_tube_2"/>
</dbReference>
<dbReference type="EMBL" id="LAZR01001300">
    <property type="protein sequence ID" value="KKN46987.1"/>
    <property type="molecule type" value="Genomic_DNA"/>
</dbReference>